<comment type="catalytic activity">
    <reaction evidence="7">
        <text>[protein]-L-isoaspartate + S-adenosyl-L-methionine = [protein]-L-isoaspartate alpha-methyl ester + S-adenosyl-L-homocysteine</text>
        <dbReference type="Rhea" id="RHEA:12705"/>
        <dbReference type="Rhea" id="RHEA-COMP:12143"/>
        <dbReference type="Rhea" id="RHEA-COMP:12144"/>
        <dbReference type="ChEBI" id="CHEBI:57856"/>
        <dbReference type="ChEBI" id="CHEBI:59789"/>
        <dbReference type="ChEBI" id="CHEBI:90596"/>
        <dbReference type="ChEBI" id="CHEBI:90598"/>
        <dbReference type="EC" id="2.1.1.77"/>
    </reaction>
</comment>
<dbReference type="Pfam" id="PF01135">
    <property type="entry name" value="PCMT"/>
    <property type="match status" value="1"/>
</dbReference>
<dbReference type="EC" id="2.1.1.77" evidence="7"/>
<dbReference type="Proteomes" id="UP000886335">
    <property type="component" value="Unassembled WGS sequence"/>
</dbReference>
<comment type="subcellular location">
    <subcellularLocation>
        <location evidence="1 7">Cytoplasm</location>
    </subcellularLocation>
</comment>
<keyword evidence="6 7" id="KW-0949">S-adenosyl-L-methionine</keyword>
<comment type="caution">
    <text evidence="8">The sequence shown here is derived from an EMBL/GenBank/DDBJ whole genome shotgun (WGS) entry which is preliminary data.</text>
</comment>
<dbReference type="Gene3D" id="3.40.50.150">
    <property type="entry name" value="Vaccinia Virus protein VP39"/>
    <property type="match status" value="1"/>
</dbReference>
<comment type="function">
    <text evidence="7">Catalyzes the methyl esterification of L-isoaspartyl residues in peptides and proteins that result from spontaneous decomposition of normal L-aspartyl and L-asparaginyl residues. It plays a role in the repair and/or degradation of damaged proteins.</text>
</comment>
<keyword evidence="3 7" id="KW-0963">Cytoplasm</keyword>
<evidence type="ECO:0000256" key="3">
    <source>
        <dbReference type="ARBA" id="ARBA00022490"/>
    </source>
</evidence>
<evidence type="ECO:0000313" key="8">
    <source>
        <dbReference type="EMBL" id="HED30932.1"/>
    </source>
</evidence>
<dbReference type="NCBIfam" id="TIGR00080">
    <property type="entry name" value="pimt"/>
    <property type="match status" value="1"/>
</dbReference>
<dbReference type="EMBL" id="DSBW01000101">
    <property type="protein sequence ID" value="HED30932.1"/>
    <property type="molecule type" value="Genomic_DNA"/>
</dbReference>
<reference evidence="8" key="1">
    <citation type="journal article" date="2020" name="mSystems">
        <title>Genome- and Community-Level Interaction Insights into Carbon Utilization and Element Cycling Functions of Hydrothermarchaeota in Hydrothermal Sediment.</title>
        <authorList>
            <person name="Zhou Z."/>
            <person name="Liu Y."/>
            <person name="Xu W."/>
            <person name="Pan J."/>
            <person name="Luo Z.H."/>
            <person name="Li M."/>
        </authorList>
    </citation>
    <scope>NUCLEOTIDE SEQUENCE [LARGE SCALE GENOMIC DNA]</scope>
    <source>
        <strain evidence="8">SpSt-1181</strain>
    </source>
</reference>
<dbReference type="CDD" id="cd02440">
    <property type="entry name" value="AdoMet_MTases"/>
    <property type="match status" value="1"/>
</dbReference>
<dbReference type="GO" id="GO:0030091">
    <property type="term" value="P:protein repair"/>
    <property type="evidence" value="ECO:0007669"/>
    <property type="project" value="UniProtKB-UniRule"/>
</dbReference>
<dbReference type="PANTHER" id="PTHR11579:SF0">
    <property type="entry name" value="PROTEIN-L-ISOASPARTATE(D-ASPARTATE) O-METHYLTRANSFERASE"/>
    <property type="match status" value="1"/>
</dbReference>
<keyword evidence="4 7" id="KW-0489">Methyltransferase</keyword>
<keyword evidence="5 7" id="KW-0808">Transferase</keyword>
<dbReference type="FunFam" id="3.40.50.150:FF:000010">
    <property type="entry name" value="Protein-L-isoaspartate O-methyltransferase"/>
    <property type="match status" value="1"/>
</dbReference>
<dbReference type="GO" id="GO:0032259">
    <property type="term" value="P:methylation"/>
    <property type="evidence" value="ECO:0007669"/>
    <property type="project" value="UniProtKB-KW"/>
</dbReference>
<evidence type="ECO:0000256" key="1">
    <source>
        <dbReference type="ARBA" id="ARBA00004496"/>
    </source>
</evidence>
<name>A0A831SSD2_PROAE</name>
<dbReference type="AlphaFoldDB" id="A0A831SSD2"/>
<organism evidence="8">
    <name type="scientific">Prosthecochloris aestuarii</name>
    <dbReference type="NCBI Taxonomy" id="1102"/>
    <lineage>
        <taxon>Bacteria</taxon>
        <taxon>Pseudomonadati</taxon>
        <taxon>Chlorobiota</taxon>
        <taxon>Chlorobiia</taxon>
        <taxon>Chlorobiales</taxon>
        <taxon>Chlorobiaceae</taxon>
        <taxon>Prosthecochloris</taxon>
    </lineage>
</organism>
<accession>A0A831SSD2</accession>
<dbReference type="NCBIfam" id="NF001453">
    <property type="entry name" value="PRK00312.1"/>
    <property type="match status" value="1"/>
</dbReference>
<sequence>MSFREATYRERRHAMVRQLVRYGMTDERVLRAFETVPRHLFFPEHSRELAYEDAAFPIGFGQTISQPFTVAYMTSLLHQCSPAGRVLEIGTGSGYQAAVLDALGYDVYTIERIGELYRHAAGVFHQLGLDIHSRQGDGSFGWPEKSPFDGIIVTAAAPDVPETLAGQLALDGCMVIPVGGIEGQRMTVVKRSPEGFERKLYESFAFVPLIGREGWQDDDSR</sequence>
<dbReference type="GO" id="GO:0005737">
    <property type="term" value="C:cytoplasm"/>
    <property type="evidence" value="ECO:0007669"/>
    <property type="project" value="UniProtKB-SubCell"/>
</dbReference>
<evidence type="ECO:0000256" key="4">
    <source>
        <dbReference type="ARBA" id="ARBA00022603"/>
    </source>
</evidence>
<proteinExistence type="inferred from homology"/>
<protein>
    <recommendedName>
        <fullName evidence="7">Protein-L-isoaspartate O-methyltransferase</fullName>
        <ecNumber evidence="7">2.1.1.77</ecNumber>
    </recommendedName>
    <alternativeName>
        <fullName evidence="7">L-isoaspartyl protein carboxyl methyltransferase</fullName>
    </alternativeName>
    <alternativeName>
        <fullName evidence="7">Protein L-isoaspartyl methyltransferase</fullName>
    </alternativeName>
    <alternativeName>
        <fullName evidence="7">Protein-beta-aspartate methyltransferase</fullName>
        <shortName evidence="7">PIMT</shortName>
    </alternativeName>
</protein>
<feature type="active site" evidence="7">
    <location>
        <position position="65"/>
    </location>
</feature>
<dbReference type="PROSITE" id="PS01279">
    <property type="entry name" value="PCMT"/>
    <property type="match status" value="1"/>
</dbReference>
<evidence type="ECO:0000256" key="7">
    <source>
        <dbReference type="HAMAP-Rule" id="MF_00090"/>
    </source>
</evidence>
<gene>
    <name evidence="7" type="primary">pcm</name>
    <name evidence="8" type="ORF">ENN50_04455</name>
</gene>
<dbReference type="GO" id="GO:0004719">
    <property type="term" value="F:protein-L-isoaspartate (D-aspartate) O-methyltransferase activity"/>
    <property type="evidence" value="ECO:0007669"/>
    <property type="project" value="UniProtKB-UniRule"/>
</dbReference>
<comment type="similarity">
    <text evidence="2 7">Belongs to the methyltransferase superfamily. L-isoaspartyl/D-aspartyl protein methyltransferase family.</text>
</comment>
<evidence type="ECO:0000256" key="5">
    <source>
        <dbReference type="ARBA" id="ARBA00022679"/>
    </source>
</evidence>
<dbReference type="InterPro" id="IPR029063">
    <property type="entry name" value="SAM-dependent_MTases_sf"/>
</dbReference>
<dbReference type="InterPro" id="IPR000682">
    <property type="entry name" value="PCMT"/>
</dbReference>
<dbReference type="HAMAP" id="MF_00090">
    <property type="entry name" value="PIMT"/>
    <property type="match status" value="1"/>
</dbReference>
<dbReference type="SUPFAM" id="SSF53335">
    <property type="entry name" value="S-adenosyl-L-methionine-dependent methyltransferases"/>
    <property type="match status" value="1"/>
</dbReference>
<dbReference type="PANTHER" id="PTHR11579">
    <property type="entry name" value="PROTEIN-L-ISOASPARTATE O-METHYLTRANSFERASE"/>
    <property type="match status" value="1"/>
</dbReference>
<evidence type="ECO:0000256" key="2">
    <source>
        <dbReference type="ARBA" id="ARBA00005369"/>
    </source>
</evidence>
<evidence type="ECO:0000256" key="6">
    <source>
        <dbReference type="ARBA" id="ARBA00022691"/>
    </source>
</evidence>